<feature type="chain" id="PRO_5044760499" evidence="2">
    <location>
        <begin position="21"/>
        <end position="219"/>
    </location>
</feature>
<dbReference type="Proteomes" id="UP001530315">
    <property type="component" value="Unassembled WGS sequence"/>
</dbReference>
<accession>A0ABD3Q7P6</accession>
<evidence type="ECO:0000256" key="1">
    <source>
        <dbReference type="SAM" id="MobiDB-lite"/>
    </source>
</evidence>
<evidence type="ECO:0000313" key="3">
    <source>
        <dbReference type="EMBL" id="KAL3796539.1"/>
    </source>
</evidence>
<reference evidence="3 4" key="1">
    <citation type="submission" date="2024-10" db="EMBL/GenBank/DDBJ databases">
        <title>Updated reference genomes for cyclostephanoid diatoms.</title>
        <authorList>
            <person name="Roberts W.R."/>
            <person name="Alverson A.J."/>
        </authorList>
    </citation>
    <scope>NUCLEOTIDE SEQUENCE [LARGE SCALE GENOMIC DNA]</scope>
    <source>
        <strain evidence="3 4">AJA276-08</strain>
    </source>
</reference>
<feature type="region of interest" description="Disordered" evidence="1">
    <location>
        <begin position="45"/>
        <end position="69"/>
    </location>
</feature>
<proteinExistence type="predicted"/>
<keyword evidence="2" id="KW-0732">Signal</keyword>
<keyword evidence="4" id="KW-1185">Reference proteome</keyword>
<comment type="caution">
    <text evidence="3">The sequence shown here is derived from an EMBL/GenBank/DDBJ whole genome shotgun (WGS) entry which is preliminary data.</text>
</comment>
<feature type="region of interest" description="Disordered" evidence="1">
    <location>
        <begin position="157"/>
        <end position="182"/>
    </location>
</feature>
<dbReference type="EMBL" id="JALLAZ020000385">
    <property type="protein sequence ID" value="KAL3796539.1"/>
    <property type="molecule type" value="Genomic_DNA"/>
</dbReference>
<name>A0ABD3Q7P6_9STRA</name>
<evidence type="ECO:0000313" key="4">
    <source>
        <dbReference type="Proteomes" id="UP001530315"/>
    </source>
</evidence>
<evidence type="ECO:0000256" key="2">
    <source>
        <dbReference type="SAM" id="SignalP"/>
    </source>
</evidence>
<organism evidence="3 4">
    <name type="scientific">Stephanodiscus triporus</name>
    <dbReference type="NCBI Taxonomy" id="2934178"/>
    <lineage>
        <taxon>Eukaryota</taxon>
        <taxon>Sar</taxon>
        <taxon>Stramenopiles</taxon>
        <taxon>Ochrophyta</taxon>
        <taxon>Bacillariophyta</taxon>
        <taxon>Coscinodiscophyceae</taxon>
        <taxon>Thalassiosirophycidae</taxon>
        <taxon>Stephanodiscales</taxon>
        <taxon>Stephanodiscaceae</taxon>
        <taxon>Stephanodiscus</taxon>
    </lineage>
</organism>
<protein>
    <submittedName>
        <fullName evidence="3">Uncharacterized protein</fullName>
    </submittedName>
</protein>
<sequence>MIQLLLYVCLSAFTLVPSRSFLPLVVTPLFGGTIRSKSVVAPHATSTARSASGDDEDGGTAWPPPTDFTRGEIDDMEKLIVSLSMEPDDDKRRGKLAEILDKELVCALNAESDSQGGIFNSDIPRFAKLFQISLDTIGERVQSAAREVALEKQQQQEQKLADSDCDADDAWNSTETNGLGRREKSKEELQLWALIDMMVQSKTRVKLHMGSLGSKGNFR</sequence>
<feature type="signal peptide" evidence="2">
    <location>
        <begin position="1"/>
        <end position="20"/>
    </location>
</feature>
<dbReference type="AlphaFoldDB" id="A0ABD3Q7P6"/>
<gene>
    <name evidence="3" type="ORF">ACHAW5_004441</name>
</gene>